<dbReference type="GO" id="GO:0000978">
    <property type="term" value="F:RNA polymerase II cis-regulatory region sequence-specific DNA binding"/>
    <property type="evidence" value="ECO:0007669"/>
    <property type="project" value="TreeGrafter"/>
</dbReference>
<dbReference type="InterPro" id="IPR040223">
    <property type="entry name" value="PAR_bZIP"/>
</dbReference>
<keyword evidence="7" id="KW-1185">Reference proteome</keyword>
<dbReference type="GO" id="GO:0005634">
    <property type="term" value="C:nucleus"/>
    <property type="evidence" value="ECO:0007669"/>
    <property type="project" value="UniProtKB-SubCell"/>
</dbReference>
<proteinExistence type="predicted"/>
<dbReference type="PANTHER" id="PTHR11988">
    <property type="entry name" value="THYROTROPH EMBRYONIC FACTOR RELATED"/>
    <property type="match status" value="1"/>
</dbReference>
<keyword evidence="4" id="KW-0804">Transcription</keyword>
<evidence type="ECO:0000313" key="7">
    <source>
        <dbReference type="Proteomes" id="UP000235388"/>
    </source>
</evidence>
<evidence type="ECO:0000256" key="2">
    <source>
        <dbReference type="ARBA" id="ARBA00023015"/>
    </source>
</evidence>
<gene>
    <name evidence="6" type="ORF">PCANC_26147</name>
</gene>
<keyword evidence="5" id="KW-0539">Nucleus</keyword>
<dbReference type="PANTHER" id="PTHR11988:SF27">
    <property type="entry name" value="GH27708P"/>
    <property type="match status" value="1"/>
</dbReference>
<protein>
    <recommendedName>
        <fullName evidence="8">F-box domain-containing protein</fullName>
    </recommendedName>
</protein>
<dbReference type="AlphaFoldDB" id="A0A2N5RY36"/>
<reference evidence="6 7" key="1">
    <citation type="submission" date="2017-11" db="EMBL/GenBank/DDBJ databases">
        <title>De novo assembly and phasing of dikaryotic genomes from two isolates of Puccinia coronata f. sp. avenae, the causal agent of oat crown rust.</title>
        <authorList>
            <person name="Miller M.E."/>
            <person name="Zhang Y."/>
            <person name="Omidvar V."/>
            <person name="Sperschneider J."/>
            <person name="Schwessinger B."/>
            <person name="Raley C."/>
            <person name="Palmer J.M."/>
            <person name="Garnica D."/>
            <person name="Upadhyaya N."/>
            <person name="Rathjen J."/>
            <person name="Taylor J.M."/>
            <person name="Park R.F."/>
            <person name="Dodds P.N."/>
            <person name="Hirsch C.D."/>
            <person name="Kianian S.F."/>
            <person name="Figueroa M."/>
        </authorList>
    </citation>
    <scope>NUCLEOTIDE SEQUENCE [LARGE SCALE GENOMIC DNA]</scope>
    <source>
        <strain evidence="6">12NC29</strain>
    </source>
</reference>
<evidence type="ECO:0008006" key="8">
    <source>
        <dbReference type="Google" id="ProtNLM"/>
    </source>
</evidence>
<evidence type="ECO:0000256" key="5">
    <source>
        <dbReference type="ARBA" id="ARBA00023242"/>
    </source>
</evidence>
<comment type="subcellular location">
    <subcellularLocation>
        <location evidence="1">Nucleus</location>
    </subcellularLocation>
</comment>
<dbReference type="SUPFAM" id="SSF52047">
    <property type="entry name" value="RNI-like"/>
    <property type="match status" value="1"/>
</dbReference>
<evidence type="ECO:0000313" key="6">
    <source>
        <dbReference type="EMBL" id="PLW05901.1"/>
    </source>
</evidence>
<keyword evidence="2" id="KW-0805">Transcription regulation</keyword>
<dbReference type="OrthoDB" id="2502043at2759"/>
<name>A0A2N5RY36_9BASI</name>
<keyword evidence="3" id="KW-0238">DNA-binding</keyword>
<accession>A0A2N5RY36</accession>
<dbReference type="Proteomes" id="UP000235388">
    <property type="component" value="Unassembled WGS sequence"/>
</dbReference>
<comment type="caution">
    <text evidence="6">The sequence shown here is derived from an EMBL/GenBank/DDBJ whole genome shotgun (WGS) entry which is preliminary data.</text>
</comment>
<sequence>MAKLTDLPAELLIRIIHHVLYPKGYGFPYHEHHFLDHTQISRSSPPKPRPHRERIVIRRPVIGQQSPRPYYGHVSWPEGLPENPLLPLSLVNPTFRQCAQELLFSNVALPSKWTAMLFLRSLTSVPPHDDPSLHARQNDDTHLQAMQAPRPSGLSRHVRSLQFSWGLECSMGQGGGSMFCDIIHSCPLLENIAISNTFLLACKEPILDALASKTLIKELVVHQNTSGEGSTFQWQAHEVLSRLFLHWNSLETVEFFKLSGWPIDSLEPAPTSIPTLNCAIRTMILNNHDLDEHALSTLLKSCGESMRKLKITGPNYRLDRAALCRVLQECTSPNLETLILVKSYHWEDPLSSNLDSDDPLTSPGLLDIVFNSPTALKNLKTLSFRGIMATGRLFERLPKSIIKLSWERCDLPAYSLLNALNSRSRDGQNFLPNLECCSVHTRDRWSIKDRTALEKAFKRRGACFHIINDYSYTLPRMMGEMEGDNFSIESADPL</sequence>
<dbReference type="EMBL" id="PGCJ01001376">
    <property type="protein sequence ID" value="PLW05901.1"/>
    <property type="molecule type" value="Genomic_DNA"/>
</dbReference>
<dbReference type="GO" id="GO:0000981">
    <property type="term" value="F:DNA-binding transcription factor activity, RNA polymerase II-specific"/>
    <property type="evidence" value="ECO:0007669"/>
    <property type="project" value="TreeGrafter"/>
</dbReference>
<evidence type="ECO:0000256" key="4">
    <source>
        <dbReference type="ARBA" id="ARBA00023163"/>
    </source>
</evidence>
<organism evidence="6 7">
    <name type="scientific">Puccinia coronata f. sp. avenae</name>
    <dbReference type="NCBI Taxonomy" id="200324"/>
    <lineage>
        <taxon>Eukaryota</taxon>
        <taxon>Fungi</taxon>
        <taxon>Dikarya</taxon>
        <taxon>Basidiomycota</taxon>
        <taxon>Pucciniomycotina</taxon>
        <taxon>Pucciniomycetes</taxon>
        <taxon>Pucciniales</taxon>
        <taxon>Pucciniaceae</taxon>
        <taxon>Puccinia</taxon>
    </lineage>
</organism>
<evidence type="ECO:0000256" key="1">
    <source>
        <dbReference type="ARBA" id="ARBA00004123"/>
    </source>
</evidence>
<evidence type="ECO:0000256" key="3">
    <source>
        <dbReference type="ARBA" id="ARBA00023125"/>
    </source>
</evidence>